<name>A0ABS8DFJ0_9FIRM</name>
<dbReference type="GO" id="GO:0008168">
    <property type="term" value="F:methyltransferase activity"/>
    <property type="evidence" value="ECO:0007669"/>
    <property type="project" value="UniProtKB-KW"/>
</dbReference>
<dbReference type="CDD" id="cd02440">
    <property type="entry name" value="AdoMet_MTases"/>
    <property type="match status" value="1"/>
</dbReference>
<dbReference type="RefSeq" id="WP_066733963.1">
    <property type="nucleotide sequence ID" value="NZ_JAJCIQ010000003.1"/>
</dbReference>
<evidence type="ECO:0000256" key="3">
    <source>
        <dbReference type="ARBA" id="ARBA00022691"/>
    </source>
</evidence>
<organism evidence="5 6">
    <name type="scientific">Bariatricus massiliensis</name>
    <dbReference type="NCBI Taxonomy" id="1745713"/>
    <lineage>
        <taxon>Bacteria</taxon>
        <taxon>Bacillati</taxon>
        <taxon>Bacillota</taxon>
        <taxon>Clostridia</taxon>
        <taxon>Lachnospirales</taxon>
        <taxon>Lachnospiraceae</taxon>
        <taxon>Bariatricus</taxon>
    </lineage>
</organism>
<protein>
    <submittedName>
        <fullName evidence="5">SAM-dependent methyltransferase</fullName>
    </submittedName>
</protein>
<dbReference type="InterPro" id="IPR001737">
    <property type="entry name" value="KsgA/Erm"/>
</dbReference>
<keyword evidence="2" id="KW-0808">Transferase</keyword>
<dbReference type="Gene3D" id="3.40.50.150">
    <property type="entry name" value="Vaccinia Virus protein VP39"/>
    <property type="match status" value="1"/>
</dbReference>
<evidence type="ECO:0000256" key="2">
    <source>
        <dbReference type="ARBA" id="ARBA00022679"/>
    </source>
</evidence>
<evidence type="ECO:0000256" key="1">
    <source>
        <dbReference type="ARBA" id="ARBA00022603"/>
    </source>
</evidence>
<keyword evidence="4" id="KW-0694">RNA-binding</keyword>
<dbReference type="SUPFAM" id="SSF53335">
    <property type="entry name" value="S-adenosyl-L-methionine-dependent methyltransferases"/>
    <property type="match status" value="1"/>
</dbReference>
<sequence>MQFLLEYMKHPSKIGAVAPSSRYLARKMVESVCFQECGCIVEYGPGTGVFTEQIVLRKKEDTVLLVIEQNEQFYEILKERYANKQNVYVIHGDAADILHYLHSRGIPQADYIISGLPFTSLPPQVSKKIFHATKKAMGEGGRFITFQYTLLKKKLFQYWFNIEHMSFELKNLPPAYVFTMTNRC</sequence>
<keyword evidence="1 5" id="KW-0489">Methyltransferase</keyword>
<keyword evidence="3" id="KW-0949">S-adenosyl-L-methionine</keyword>
<dbReference type="EMBL" id="JAJCIS010000003">
    <property type="protein sequence ID" value="MCB7387171.1"/>
    <property type="molecule type" value="Genomic_DNA"/>
</dbReference>
<evidence type="ECO:0000313" key="5">
    <source>
        <dbReference type="EMBL" id="MCB7387171.1"/>
    </source>
</evidence>
<dbReference type="Proteomes" id="UP001299546">
    <property type="component" value="Unassembled WGS sequence"/>
</dbReference>
<proteinExistence type="predicted"/>
<dbReference type="Pfam" id="PF00398">
    <property type="entry name" value="RrnaAD"/>
    <property type="match status" value="1"/>
</dbReference>
<evidence type="ECO:0000256" key="4">
    <source>
        <dbReference type="ARBA" id="ARBA00022884"/>
    </source>
</evidence>
<evidence type="ECO:0000313" key="6">
    <source>
        <dbReference type="Proteomes" id="UP001299546"/>
    </source>
</evidence>
<accession>A0ABS8DFJ0</accession>
<gene>
    <name evidence="5" type="ORF">LIZ65_07690</name>
</gene>
<keyword evidence="6" id="KW-1185">Reference proteome</keyword>
<comment type="caution">
    <text evidence="5">The sequence shown here is derived from an EMBL/GenBank/DDBJ whole genome shotgun (WGS) entry which is preliminary data.</text>
</comment>
<dbReference type="InterPro" id="IPR029063">
    <property type="entry name" value="SAM-dependent_MTases_sf"/>
</dbReference>
<dbReference type="GO" id="GO:0032259">
    <property type="term" value="P:methylation"/>
    <property type="evidence" value="ECO:0007669"/>
    <property type="project" value="UniProtKB-KW"/>
</dbReference>
<reference evidence="5 6" key="1">
    <citation type="submission" date="2021-10" db="EMBL/GenBank/DDBJ databases">
        <title>Collection of gut derived symbiotic bacterial strains cultured from healthy donors.</title>
        <authorList>
            <person name="Lin H."/>
            <person name="Littmann E."/>
            <person name="Kohout C."/>
            <person name="Pamer E.G."/>
        </authorList>
    </citation>
    <scope>NUCLEOTIDE SEQUENCE [LARGE SCALE GENOMIC DNA]</scope>
    <source>
        <strain evidence="5 6">DFI.1.165</strain>
    </source>
</reference>